<evidence type="ECO:0000313" key="1">
    <source>
        <dbReference type="EMBL" id="GCC36531.1"/>
    </source>
</evidence>
<sequence>MVRAVSPQRDPERGTRACVTGAEGSRAGAVDFLFLSSRLKIRDSRMWWLPRQRVKHGERRG</sequence>
<organism evidence="1 2">
    <name type="scientific">Chiloscyllium punctatum</name>
    <name type="common">Brownbanded bambooshark</name>
    <name type="synonym">Hemiscyllium punctatum</name>
    <dbReference type="NCBI Taxonomy" id="137246"/>
    <lineage>
        <taxon>Eukaryota</taxon>
        <taxon>Metazoa</taxon>
        <taxon>Chordata</taxon>
        <taxon>Craniata</taxon>
        <taxon>Vertebrata</taxon>
        <taxon>Chondrichthyes</taxon>
        <taxon>Elasmobranchii</taxon>
        <taxon>Galeomorphii</taxon>
        <taxon>Galeoidea</taxon>
        <taxon>Orectolobiformes</taxon>
        <taxon>Hemiscylliidae</taxon>
        <taxon>Chiloscyllium</taxon>
    </lineage>
</organism>
<evidence type="ECO:0000313" key="2">
    <source>
        <dbReference type="Proteomes" id="UP000287033"/>
    </source>
</evidence>
<protein>
    <submittedName>
        <fullName evidence="1">Uncharacterized protein</fullName>
    </submittedName>
</protein>
<feature type="non-terminal residue" evidence="1">
    <location>
        <position position="61"/>
    </location>
</feature>
<gene>
    <name evidence="1" type="ORF">chiPu_0015025</name>
</gene>
<dbReference type="AlphaFoldDB" id="A0A401T1M2"/>
<comment type="caution">
    <text evidence="1">The sequence shown here is derived from an EMBL/GenBank/DDBJ whole genome shotgun (WGS) entry which is preliminary data.</text>
</comment>
<name>A0A401T1M2_CHIPU</name>
<keyword evidence="2" id="KW-1185">Reference proteome</keyword>
<proteinExistence type="predicted"/>
<dbReference type="EMBL" id="BEZZ01000847">
    <property type="protein sequence ID" value="GCC36531.1"/>
    <property type="molecule type" value="Genomic_DNA"/>
</dbReference>
<accession>A0A401T1M2</accession>
<reference evidence="1 2" key="1">
    <citation type="journal article" date="2018" name="Nat. Ecol. Evol.">
        <title>Shark genomes provide insights into elasmobranch evolution and the origin of vertebrates.</title>
        <authorList>
            <person name="Hara Y"/>
            <person name="Yamaguchi K"/>
            <person name="Onimaru K"/>
            <person name="Kadota M"/>
            <person name="Koyanagi M"/>
            <person name="Keeley SD"/>
            <person name="Tatsumi K"/>
            <person name="Tanaka K"/>
            <person name="Motone F"/>
            <person name="Kageyama Y"/>
            <person name="Nozu R"/>
            <person name="Adachi N"/>
            <person name="Nishimura O"/>
            <person name="Nakagawa R"/>
            <person name="Tanegashima C"/>
            <person name="Kiyatake I"/>
            <person name="Matsumoto R"/>
            <person name="Murakumo K"/>
            <person name="Nishida K"/>
            <person name="Terakita A"/>
            <person name="Kuratani S"/>
            <person name="Sato K"/>
            <person name="Hyodo S Kuraku.S."/>
        </authorList>
    </citation>
    <scope>NUCLEOTIDE SEQUENCE [LARGE SCALE GENOMIC DNA]</scope>
</reference>
<dbReference type="Proteomes" id="UP000287033">
    <property type="component" value="Unassembled WGS sequence"/>
</dbReference>